<protein>
    <submittedName>
        <fullName evidence="4">Ankyrin repeat-containing domain protein</fullName>
    </submittedName>
</protein>
<organism evidence="4 5">
    <name type="scientific">Stachybotrys elegans</name>
    <dbReference type="NCBI Taxonomy" id="80388"/>
    <lineage>
        <taxon>Eukaryota</taxon>
        <taxon>Fungi</taxon>
        <taxon>Dikarya</taxon>
        <taxon>Ascomycota</taxon>
        <taxon>Pezizomycotina</taxon>
        <taxon>Sordariomycetes</taxon>
        <taxon>Hypocreomycetidae</taxon>
        <taxon>Hypocreales</taxon>
        <taxon>Stachybotryaceae</taxon>
        <taxon>Stachybotrys</taxon>
    </lineage>
</organism>
<evidence type="ECO:0000256" key="1">
    <source>
        <dbReference type="ARBA" id="ARBA00022737"/>
    </source>
</evidence>
<dbReference type="PANTHER" id="PTHR24189:SF50">
    <property type="entry name" value="ANKYRIN REPEAT AND SOCS BOX PROTEIN 2"/>
    <property type="match status" value="1"/>
</dbReference>
<dbReference type="SUPFAM" id="SSF48403">
    <property type="entry name" value="Ankyrin repeat"/>
    <property type="match status" value="1"/>
</dbReference>
<comment type="caution">
    <text evidence="4">The sequence shown here is derived from an EMBL/GenBank/DDBJ whole genome shotgun (WGS) entry which is preliminary data.</text>
</comment>
<dbReference type="InterPro" id="IPR036770">
    <property type="entry name" value="Ankyrin_rpt-contain_sf"/>
</dbReference>
<keyword evidence="1" id="KW-0677">Repeat</keyword>
<name>A0A8K0WMI8_9HYPO</name>
<evidence type="ECO:0000256" key="2">
    <source>
        <dbReference type="ARBA" id="ARBA00023043"/>
    </source>
</evidence>
<dbReference type="SMART" id="SM00248">
    <property type="entry name" value="ANK"/>
    <property type="match status" value="3"/>
</dbReference>
<dbReference type="InterPro" id="IPR050745">
    <property type="entry name" value="Multifunctional_regulatory"/>
</dbReference>
<evidence type="ECO:0000313" key="4">
    <source>
        <dbReference type="EMBL" id="KAH7310593.1"/>
    </source>
</evidence>
<keyword evidence="5" id="KW-1185">Reference proteome</keyword>
<dbReference type="PROSITE" id="PS50297">
    <property type="entry name" value="ANK_REP_REGION"/>
    <property type="match status" value="1"/>
</dbReference>
<dbReference type="PROSITE" id="PS50088">
    <property type="entry name" value="ANK_REPEAT"/>
    <property type="match status" value="1"/>
</dbReference>
<accession>A0A8K0WMI8</accession>
<dbReference type="Gene3D" id="1.25.40.20">
    <property type="entry name" value="Ankyrin repeat-containing domain"/>
    <property type="match status" value="1"/>
</dbReference>
<dbReference type="Proteomes" id="UP000813444">
    <property type="component" value="Unassembled WGS sequence"/>
</dbReference>
<dbReference type="PANTHER" id="PTHR24189">
    <property type="entry name" value="MYOTROPHIN"/>
    <property type="match status" value="1"/>
</dbReference>
<evidence type="ECO:0000256" key="3">
    <source>
        <dbReference type="PROSITE-ProRule" id="PRU00023"/>
    </source>
</evidence>
<evidence type="ECO:0000313" key="5">
    <source>
        <dbReference type="Proteomes" id="UP000813444"/>
    </source>
</evidence>
<proteinExistence type="predicted"/>
<reference evidence="4" key="1">
    <citation type="journal article" date="2021" name="Nat. Commun.">
        <title>Genetic determinants of endophytism in the Arabidopsis root mycobiome.</title>
        <authorList>
            <person name="Mesny F."/>
            <person name="Miyauchi S."/>
            <person name="Thiergart T."/>
            <person name="Pickel B."/>
            <person name="Atanasova L."/>
            <person name="Karlsson M."/>
            <person name="Huettel B."/>
            <person name="Barry K.W."/>
            <person name="Haridas S."/>
            <person name="Chen C."/>
            <person name="Bauer D."/>
            <person name="Andreopoulos W."/>
            <person name="Pangilinan J."/>
            <person name="LaButti K."/>
            <person name="Riley R."/>
            <person name="Lipzen A."/>
            <person name="Clum A."/>
            <person name="Drula E."/>
            <person name="Henrissat B."/>
            <person name="Kohler A."/>
            <person name="Grigoriev I.V."/>
            <person name="Martin F.M."/>
            <person name="Hacquard S."/>
        </authorList>
    </citation>
    <scope>NUCLEOTIDE SEQUENCE</scope>
    <source>
        <strain evidence="4">MPI-CAGE-CH-0235</strain>
    </source>
</reference>
<dbReference type="OrthoDB" id="426293at2759"/>
<dbReference type="InterPro" id="IPR002110">
    <property type="entry name" value="Ankyrin_rpt"/>
</dbReference>
<gene>
    <name evidence="4" type="ORF">B0I35DRAFT_439378</name>
</gene>
<sequence length="236" mass="26063">MSNRLEALNEAVRSNSVDAVIRLADQEAPVAALRHSTVAHNVSVPLLEALTSRGYDFEQEVDRQDMAEGGMTLIYYPNVLKNEEAVRWLVEHGARLDRGETSYRITPQPPTLLEQAVMYASLPTIQLLHSKGAKVGRRTLHLAVAMAATVKADPSAPDDWAGYDLTKKSADTRKRMGEVLPYLVDTMGLDVNADDFEGERRPPGHYGTPLRYAAEQGATKLINWLISKGADPRQVD</sequence>
<keyword evidence="2 3" id="KW-0040">ANK repeat</keyword>
<dbReference type="EMBL" id="JAGPNK010000012">
    <property type="protein sequence ID" value="KAH7310593.1"/>
    <property type="molecule type" value="Genomic_DNA"/>
</dbReference>
<dbReference type="AlphaFoldDB" id="A0A8K0WMI8"/>
<feature type="repeat" description="ANK" evidence="3">
    <location>
        <begin position="205"/>
        <end position="236"/>
    </location>
</feature>
<dbReference type="Pfam" id="PF00023">
    <property type="entry name" value="Ank"/>
    <property type="match status" value="1"/>
</dbReference>